<proteinExistence type="predicted"/>
<keyword evidence="1" id="KW-0812">Transmembrane</keyword>
<keyword evidence="3" id="KW-1185">Reference proteome</keyword>
<dbReference type="PANTHER" id="PTHR36694">
    <property type="entry name" value="PASIFLORA 1, ISOFORM A-RELATED"/>
    <property type="match status" value="1"/>
</dbReference>
<gene>
    <name evidence="2" type="ORF">AFUS01_LOCUS8467</name>
</gene>
<protein>
    <submittedName>
        <fullName evidence="2">Uncharacterized protein</fullName>
    </submittedName>
</protein>
<accession>A0A8J2JGC4</accession>
<evidence type="ECO:0000256" key="1">
    <source>
        <dbReference type="SAM" id="Phobius"/>
    </source>
</evidence>
<organism evidence="2 3">
    <name type="scientific">Allacma fusca</name>
    <dbReference type="NCBI Taxonomy" id="39272"/>
    <lineage>
        <taxon>Eukaryota</taxon>
        <taxon>Metazoa</taxon>
        <taxon>Ecdysozoa</taxon>
        <taxon>Arthropoda</taxon>
        <taxon>Hexapoda</taxon>
        <taxon>Collembola</taxon>
        <taxon>Symphypleona</taxon>
        <taxon>Sminthuridae</taxon>
        <taxon>Allacma</taxon>
    </lineage>
</organism>
<feature type="transmembrane region" description="Helical" evidence="1">
    <location>
        <begin position="143"/>
        <end position="160"/>
    </location>
</feature>
<feature type="transmembrane region" description="Helical" evidence="1">
    <location>
        <begin position="74"/>
        <end position="99"/>
    </location>
</feature>
<keyword evidence="1" id="KW-0472">Membrane</keyword>
<feature type="transmembrane region" description="Helical" evidence="1">
    <location>
        <begin position="111"/>
        <end position="131"/>
    </location>
</feature>
<dbReference type="PANTHER" id="PTHR36694:SF11">
    <property type="entry name" value="LP21121P-RELATED"/>
    <property type="match status" value="1"/>
</dbReference>
<feature type="transmembrane region" description="Helical" evidence="1">
    <location>
        <begin position="12"/>
        <end position="31"/>
    </location>
</feature>
<name>A0A8J2JGC4_9HEXA</name>
<dbReference type="EMBL" id="CAJVCH010058876">
    <property type="protein sequence ID" value="CAG7719126.1"/>
    <property type="molecule type" value="Genomic_DNA"/>
</dbReference>
<evidence type="ECO:0000313" key="2">
    <source>
        <dbReference type="EMBL" id="CAG7719126.1"/>
    </source>
</evidence>
<dbReference type="Proteomes" id="UP000708208">
    <property type="component" value="Unassembled WGS sequence"/>
</dbReference>
<dbReference type="AlphaFoldDB" id="A0A8J2JGC4"/>
<reference evidence="2" key="1">
    <citation type="submission" date="2021-06" db="EMBL/GenBank/DDBJ databases">
        <authorList>
            <person name="Hodson N. C."/>
            <person name="Mongue J. A."/>
            <person name="Jaron S. K."/>
        </authorList>
    </citation>
    <scope>NUCLEOTIDE SEQUENCE</scope>
</reference>
<sequence>MNPCCCMSLRTGGMIIGVLEIILFALGFVTYGGTVAGMAYAHSLNSTALEHALNQTKITVGDSDPMQVTDYQGIFVICTLMTVVCLVQLLVGIILVVGIKKESLTLLKTWMGVKCLALMLSGAMMIVSMQHKFSDASSVITDFLTVMIGIYCFVVVFCLAQEYKKGGNGSTVALHRKT</sequence>
<keyword evidence="1" id="KW-1133">Transmembrane helix</keyword>
<comment type="caution">
    <text evidence="2">The sequence shown here is derived from an EMBL/GenBank/DDBJ whole genome shotgun (WGS) entry which is preliminary data.</text>
</comment>
<evidence type="ECO:0000313" key="3">
    <source>
        <dbReference type="Proteomes" id="UP000708208"/>
    </source>
</evidence>